<gene>
    <name evidence="1" type="ORF">RJ639_023524</name>
</gene>
<evidence type="ECO:0000313" key="1">
    <source>
        <dbReference type="EMBL" id="KAK2999736.1"/>
    </source>
</evidence>
<dbReference type="EMBL" id="JAVXUP010003185">
    <property type="protein sequence ID" value="KAK2999736.1"/>
    <property type="molecule type" value="Genomic_DNA"/>
</dbReference>
<dbReference type="Proteomes" id="UP001188597">
    <property type="component" value="Unassembled WGS sequence"/>
</dbReference>
<dbReference type="AlphaFoldDB" id="A0AA88V135"/>
<organism evidence="1 2">
    <name type="scientific">Escallonia herrerae</name>
    <dbReference type="NCBI Taxonomy" id="1293975"/>
    <lineage>
        <taxon>Eukaryota</taxon>
        <taxon>Viridiplantae</taxon>
        <taxon>Streptophyta</taxon>
        <taxon>Embryophyta</taxon>
        <taxon>Tracheophyta</taxon>
        <taxon>Spermatophyta</taxon>
        <taxon>Magnoliopsida</taxon>
        <taxon>eudicotyledons</taxon>
        <taxon>Gunneridae</taxon>
        <taxon>Pentapetalae</taxon>
        <taxon>asterids</taxon>
        <taxon>campanulids</taxon>
        <taxon>Escalloniales</taxon>
        <taxon>Escalloniaceae</taxon>
        <taxon>Escallonia</taxon>
    </lineage>
</organism>
<proteinExistence type="predicted"/>
<name>A0AA88V135_9ASTE</name>
<comment type="caution">
    <text evidence="1">The sequence shown here is derived from an EMBL/GenBank/DDBJ whole genome shotgun (WGS) entry which is preliminary data.</text>
</comment>
<protein>
    <submittedName>
        <fullName evidence="1">Uncharacterized protein</fullName>
    </submittedName>
</protein>
<accession>A0AA88V135</accession>
<reference evidence="1" key="1">
    <citation type="submission" date="2022-12" db="EMBL/GenBank/DDBJ databases">
        <title>Draft genome assemblies for two species of Escallonia (Escalloniales).</title>
        <authorList>
            <person name="Chanderbali A."/>
            <person name="Dervinis C."/>
            <person name="Anghel I."/>
            <person name="Soltis D."/>
            <person name="Soltis P."/>
            <person name="Zapata F."/>
        </authorList>
    </citation>
    <scope>NUCLEOTIDE SEQUENCE</scope>
    <source>
        <strain evidence="1">UCBG64.0493</strain>
        <tissue evidence="1">Leaf</tissue>
    </source>
</reference>
<evidence type="ECO:0000313" key="2">
    <source>
        <dbReference type="Proteomes" id="UP001188597"/>
    </source>
</evidence>
<sequence length="127" mass="14416">MGKLKALTAAVTGIDEGYREAYQGQILKIYSAYEPVTGQRPTSTIIQSQYQFTRPPKTTFRINPREDLAGLLQLLELWKESISSQLEKEAKKLVMITHSTKFEKTKAHCKKLLLASKDDTIPRDFAL</sequence>
<keyword evidence="2" id="KW-1185">Reference proteome</keyword>